<reference evidence="2 3" key="1">
    <citation type="journal article" date="2014" name="Int. J. Syst. Evol. Microbiol.">
        <title>Nocardioides zeae sp. nov., isolated from the stem of Zea mays.</title>
        <authorList>
            <person name="Glaeser S.P."/>
            <person name="McInroy J.A."/>
            <person name="Busse H.J."/>
            <person name="Kampfer P."/>
        </authorList>
    </citation>
    <scope>NUCLEOTIDE SEQUENCE [LARGE SCALE GENOMIC DNA]</scope>
    <source>
        <strain evidence="2 3">JCM 30728</strain>
    </source>
</reference>
<feature type="domain" description="Methyltransferase type 11" evidence="1">
    <location>
        <begin position="80"/>
        <end position="177"/>
    </location>
</feature>
<sequence length="243" mass="25102">MSGGASGGVGGGVGGGVLGRLRGLAGGWADDPAWAHVYSWSVDHPRLGSTGWRLAVGSDLRLLLDAADETGTLPAGSRVLDVPCGSGVALRGVRPGQGIEYVAADLAPAMLARTRRTAERLGVADQVTLLEADVTALPLPDGDVDRVLSLTGLHCFPDPHAAFVEMVRVLRPGGTLLGSAVLTDTGRRWEGVRRVGRASGLIGPMCSSADLRRWADAAGLEGFTMRPSGALAYFRGTRARVAA</sequence>
<dbReference type="RefSeq" id="WP_163770892.1">
    <property type="nucleotide sequence ID" value="NZ_JAAGXA010000002.1"/>
</dbReference>
<accession>A0A6P0HFS2</accession>
<evidence type="ECO:0000313" key="2">
    <source>
        <dbReference type="EMBL" id="NEN77552.1"/>
    </source>
</evidence>
<evidence type="ECO:0000313" key="3">
    <source>
        <dbReference type="Proteomes" id="UP000468687"/>
    </source>
</evidence>
<comment type="caution">
    <text evidence="2">The sequence shown here is derived from an EMBL/GenBank/DDBJ whole genome shotgun (WGS) entry which is preliminary data.</text>
</comment>
<gene>
    <name evidence="2" type="ORF">G3T38_04600</name>
</gene>
<dbReference type="EMBL" id="JAAGXA010000002">
    <property type="protein sequence ID" value="NEN77552.1"/>
    <property type="molecule type" value="Genomic_DNA"/>
</dbReference>
<dbReference type="PANTHER" id="PTHR43591">
    <property type="entry name" value="METHYLTRANSFERASE"/>
    <property type="match status" value="1"/>
</dbReference>
<dbReference type="SUPFAM" id="SSF53335">
    <property type="entry name" value="S-adenosyl-L-methionine-dependent methyltransferases"/>
    <property type="match status" value="1"/>
</dbReference>
<organism evidence="2 3">
    <name type="scientific">Nocardioides zeae</name>
    <dbReference type="NCBI Taxonomy" id="1457234"/>
    <lineage>
        <taxon>Bacteria</taxon>
        <taxon>Bacillati</taxon>
        <taxon>Actinomycetota</taxon>
        <taxon>Actinomycetes</taxon>
        <taxon>Propionibacteriales</taxon>
        <taxon>Nocardioidaceae</taxon>
        <taxon>Nocardioides</taxon>
    </lineage>
</organism>
<dbReference type="PANTHER" id="PTHR43591:SF99">
    <property type="entry name" value="OS06G0646000 PROTEIN"/>
    <property type="match status" value="1"/>
</dbReference>
<dbReference type="Pfam" id="PF08241">
    <property type="entry name" value="Methyltransf_11"/>
    <property type="match status" value="1"/>
</dbReference>
<dbReference type="GO" id="GO:0032259">
    <property type="term" value="P:methylation"/>
    <property type="evidence" value="ECO:0007669"/>
    <property type="project" value="UniProtKB-KW"/>
</dbReference>
<dbReference type="Proteomes" id="UP000468687">
    <property type="component" value="Unassembled WGS sequence"/>
</dbReference>
<name>A0A6P0HFS2_9ACTN</name>
<evidence type="ECO:0000259" key="1">
    <source>
        <dbReference type="Pfam" id="PF08241"/>
    </source>
</evidence>
<dbReference type="GO" id="GO:0008757">
    <property type="term" value="F:S-adenosylmethionine-dependent methyltransferase activity"/>
    <property type="evidence" value="ECO:0007669"/>
    <property type="project" value="InterPro"/>
</dbReference>
<keyword evidence="3" id="KW-1185">Reference proteome</keyword>
<dbReference type="InterPro" id="IPR013216">
    <property type="entry name" value="Methyltransf_11"/>
</dbReference>
<keyword evidence="2" id="KW-0489">Methyltransferase</keyword>
<protein>
    <submittedName>
        <fullName evidence="2">Methyltransferase domain-containing protein</fullName>
    </submittedName>
</protein>
<dbReference type="CDD" id="cd02440">
    <property type="entry name" value="AdoMet_MTases"/>
    <property type="match status" value="1"/>
</dbReference>
<dbReference type="InterPro" id="IPR029063">
    <property type="entry name" value="SAM-dependent_MTases_sf"/>
</dbReference>
<dbReference type="Gene3D" id="3.40.50.150">
    <property type="entry name" value="Vaccinia Virus protein VP39"/>
    <property type="match status" value="1"/>
</dbReference>
<proteinExistence type="predicted"/>
<keyword evidence="2" id="KW-0808">Transferase</keyword>
<dbReference type="AlphaFoldDB" id="A0A6P0HFS2"/>